<sequence>MDQTDFDLDELMSEEFLNDLDNVSARTEVLIKPDWVVGNESHTSYRSWEMILELKKEKEKNIKNYGKIANEKTPKSLYQITKSEVARSLGVSAQSIFRMSKFSPMILGFFDETNSDLLKSYGKEQLKQRRRQMNTGIRAKKKDLIIKIHQDIDKELSELKAKTTKDVLDLAVDKIPLDLKVKLGL</sequence>
<evidence type="ECO:0000313" key="2">
    <source>
        <dbReference type="Proteomes" id="UP000235828"/>
    </source>
</evidence>
<reference evidence="1 2" key="1">
    <citation type="submission" date="2017-10" db="EMBL/GenBank/DDBJ databases">
        <authorList>
            <person name="Banno H."/>
            <person name="Chua N.-H."/>
        </authorList>
    </citation>
    <scope>NUCLEOTIDE SEQUENCE [LARGE SCALE GENOMIC DNA]</scope>
    <source>
        <strain evidence="1">Vibrio tapetis CECT4600</strain>
    </source>
</reference>
<dbReference type="OrthoDB" id="5878284at2"/>
<organism evidence="1 2">
    <name type="scientific">Vibrio tapetis subsp. tapetis</name>
    <dbReference type="NCBI Taxonomy" id="1671868"/>
    <lineage>
        <taxon>Bacteria</taxon>
        <taxon>Pseudomonadati</taxon>
        <taxon>Pseudomonadota</taxon>
        <taxon>Gammaproteobacteria</taxon>
        <taxon>Vibrionales</taxon>
        <taxon>Vibrionaceae</taxon>
        <taxon>Vibrio</taxon>
    </lineage>
</organism>
<dbReference type="Proteomes" id="UP000235828">
    <property type="component" value="Chromosome A"/>
</dbReference>
<gene>
    <name evidence="1" type="ORF">VTAP4600_A2245</name>
</gene>
<dbReference type="EMBL" id="LT960611">
    <property type="protein sequence ID" value="SON50224.1"/>
    <property type="molecule type" value="Genomic_DNA"/>
</dbReference>
<evidence type="ECO:0000313" key="1">
    <source>
        <dbReference type="EMBL" id="SON50224.1"/>
    </source>
</evidence>
<accession>A0A2N8ZE84</accession>
<dbReference type="AlphaFoldDB" id="A0A2N8ZE84"/>
<keyword evidence="2" id="KW-1185">Reference proteome</keyword>
<dbReference type="KEGG" id="vta:A2245"/>
<dbReference type="RefSeq" id="WP_102522754.1">
    <property type="nucleotide sequence ID" value="NZ_LT960611.1"/>
</dbReference>
<proteinExistence type="predicted"/>
<name>A0A2N8ZE84_9VIBR</name>
<protein>
    <submittedName>
        <fullName evidence="1">Uncharacterized protein</fullName>
    </submittedName>
</protein>